<comment type="caution">
    <text evidence="3">The sequence shown here is derived from an EMBL/GenBank/DDBJ whole genome shotgun (WGS) entry which is preliminary data.</text>
</comment>
<protein>
    <submittedName>
        <fullName evidence="3">DUF1906 domain-containing protein</fullName>
    </submittedName>
</protein>
<accession>A0ABU7VVI4</accession>
<feature type="coiled-coil region" evidence="1">
    <location>
        <begin position="240"/>
        <end position="267"/>
    </location>
</feature>
<dbReference type="RefSeq" id="WP_331847992.1">
    <property type="nucleotide sequence ID" value="NZ_JAZHPZ010000010.1"/>
</dbReference>
<dbReference type="SUPFAM" id="SSF51445">
    <property type="entry name" value="(Trans)glycosidases"/>
    <property type="match status" value="1"/>
</dbReference>
<proteinExistence type="predicted"/>
<gene>
    <name evidence="3" type="ORF">V3851_18250</name>
</gene>
<keyword evidence="4" id="KW-1185">Reference proteome</keyword>
<evidence type="ECO:0000313" key="3">
    <source>
        <dbReference type="EMBL" id="MEF2967775.1"/>
    </source>
</evidence>
<dbReference type="Proteomes" id="UP001306950">
    <property type="component" value="Unassembled WGS sequence"/>
</dbReference>
<organism evidence="3 4">
    <name type="scientific">Paenibacillus haidiansis</name>
    <dbReference type="NCBI Taxonomy" id="1574488"/>
    <lineage>
        <taxon>Bacteria</taxon>
        <taxon>Bacillati</taxon>
        <taxon>Bacillota</taxon>
        <taxon>Bacilli</taxon>
        <taxon>Bacillales</taxon>
        <taxon>Paenibacillaceae</taxon>
        <taxon>Paenibacillus</taxon>
    </lineage>
</organism>
<reference evidence="3 4" key="1">
    <citation type="submission" date="2024-02" db="EMBL/GenBank/DDBJ databases">
        <title>A nitrogen-fixing paenibacillus bacterium.</title>
        <authorList>
            <person name="Zhang W.L."/>
            <person name="Chen S.F."/>
        </authorList>
    </citation>
    <scope>NUCLEOTIDE SEQUENCE [LARGE SCALE GENOMIC DNA]</scope>
    <source>
        <strain evidence="3 4">M1</strain>
    </source>
</reference>
<evidence type="ECO:0000259" key="2">
    <source>
        <dbReference type="Pfam" id="PF08924"/>
    </source>
</evidence>
<dbReference type="Pfam" id="PF08924">
    <property type="entry name" value="Rv2525c_GlyHyd-like"/>
    <property type="match status" value="1"/>
</dbReference>
<evidence type="ECO:0000313" key="4">
    <source>
        <dbReference type="Proteomes" id="UP001306950"/>
    </source>
</evidence>
<dbReference type="EMBL" id="JAZHPZ010000010">
    <property type="protein sequence ID" value="MEF2967775.1"/>
    <property type="molecule type" value="Genomic_DNA"/>
</dbReference>
<keyword evidence="1" id="KW-0175">Coiled coil</keyword>
<evidence type="ECO:0000256" key="1">
    <source>
        <dbReference type="SAM" id="Coils"/>
    </source>
</evidence>
<sequence length="267" mass="29170">MAKGFDCATPLTHISAKQFRADGFEFVCRYLVPSGWKRLTKKEAGDISAAGLKIVSVFETTASRALGGRTAGLNDGRIAIETAAVVGQPKGSRIYFAVDFDATASQMDKVLEYIKAARETATAQGYTAGVYGSAAVVEAAMKAQACTGFWQTYAWSRGRKVEGIHIYQYDNGPKGLGKLLNNVNVDLDIASGNVGWWDTLSRPEVQNPLKPGETQEVKERMLNKEDANKVIGFLKAAYEAVEQREAREELHRLANELRKASGQVEEN</sequence>
<feature type="domain" description="Rv2525c-like glycoside hydrolase-like" evidence="2">
    <location>
        <begin position="18"/>
        <end position="171"/>
    </location>
</feature>
<dbReference type="Gene3D" id="3.20.20.80">
    <property type="entry name" value="Glycosidases"/>
    <property type="match status" value="1"/>
</dbReference>
<name>A0ABU7VVI4_9BACL</name>
<dbReference type="InterPro" id="IPR015020">
    <property type="entry name" value="Rv2525c-like_Glyco_Hydro-like"/>
</dbReference>
<dbReference type="InterPro" id="IPR017853">
    <property type="entry name" value="GH"/>
</dbReference>